<dbReference type="PROSITE" id="PS50110">
    <property type="entry name" value="RESPONSE_REGULATORY"/>
    <property type="match status" value="1"/>
</dbReference>
<dbReference type="Gene3D" id="3.40.50.2300">
    <property type="match status" value="1"/>
</dbReference>
<keyword evidence="1" id="KW-0597">Phosphoprotein</keyword>
<evidence type="ECO:0000313" key="4">
    <source>
        <dbReference type="Proteomes" id="UP001597045"/>
    </source>
</evidence>
<dbReference type="InterPro" id="IPR001789">
    <property type="entry name" value="Sig_transdc_resp-reg_receiver"/>
</dbReference>
<feature type="modified residue" description="4-aspartylphosphate" evidence="1">
    <location>
        <position position="106"/>
    </location>
</feature>
<dbReference type="InterPro" id="IPR011006">
    <property type="entry name" value="CheY-like_superfamily"/>
</dbReference>
<protein>
    <submittedName>
        <fullName evidence="3">Response regulator transcription factor</fullName>
    </submittedName>
</protein>
<dbReference type="SUPFAM" id="SSF52172">
    <property type="entry name" value="CheY-like"/>
    <property type="match status" value="1"/>
</dbReference>
<evidence type="ECO:0000259" key="2">
    <source>
        <dbReference type="PROSITE" id="PS50110"/>
    </source>
</evidence>
<feature type="non-terminal residue" evidence="3">
    <location>
        <position position="1"/>
    </location>
</feature>
<dbReference type="PANTHER" id="PTHR43228">
    <property type="entry name" value="TWO-COMPONENT RESPONSE REGULATOR"/>
    <property type="match status" value="1"/>
</dbReference>
<dbReference type="EMBL" id="JBHTIS010000963">
    <property type="protein sequence ID" value="MFD1047180.1"/>
    <property type="molecule type" value="Genomic_DNA"/>
</dbReference>
<comment type="caution">
    <text evidence="3">The sequence shown here is derived from an EMBL/GenBank/DDBJ whole genome shotgun (WGS) entry which is preliminary data.</text>
</comment>
<reference evidence="4" key="1">
    <citation type="journal article" date="2019" name="Int. J. Syst. Evol. Microbiol.">
        <title>The Global Catalogue of Microorganisms (GCM) 10K type strain sequencing project: providing services to taxonomists for standard genome sequencing and annotation.</title>
        <authorList>
            <consortium name="The Broad Institute Genomics Platform"/>
            <consortium name="The Broad Institute Genome Sequencing Center for Infectious Disease"/>
            <person name="Wu L."/>
            <person name="Ma J."/>
        </authorList>
    </citation>
    <scope>NUCLEOTIDE SEQUENCE [LARGE SCALE GENOMIC DNA]</scope>
    <source>
        <strain evidence="4">JCM 31486</strain>
    </source>
</reference>
<dbReference type="CDD" id="cd17535">
    <property type="entry name" value="REC_NarL-like"/>
    <property type="match status" value="1"/>
</dbReference>
<evidence type="ECO:0000256" key="1">
    <source>
        <dbReference type="PROSITE-ProRule" id="PRU00169"/>
    </source>
</evidence>
<gene>
    <name evidence="3" type="ORF">ACFQ1S_17310</name>
</gene>
<keyword evidence="4" id="KW-1185">Reference proteome</keyword>
<proteinExistence type="predicted"/>
<name>A0ABW3MBY6_9PSEU</name>
<organism evidence="3 4">
    <name type="scientific">Kibdelosporangium lantanae</name>
    <dbReference type="NCBI Taxonomy" id="1497396"/>
    <lineage>
        <taxon>Bacteria</taxon>
        <taxon>Bacillati</taxon>
        <taxon>Actinomycetota</taxon>
        <taxon>Actinomycetes</taxon>
        <taxon>Pseudonocardiales</taxon>
        <taxon>Pseudonocardiaceae</taxon>
        <taxon>Kibdelosporangium</taxon>
    </lineage>
</organism>
<dbReference type="PANTHER" id="PTHR43228:SF1">
    <property type="entry name" value="TWO-COMPONENT RESPONSE REGULATOR ARR22"/>
    <property type="match status" value="1"/>
</dbReference>
<dbReference type="Proteomes" id="UP001597045">
    <property type="component" value="Unassembled WGS sequence"/>
</dbReference>
<dbReference type="SMART" id="SM00448">
    <property type="entry name" value="REC"/>
    <property type="match status" value="1"/>
</dbReference>
<sequence length="170" mass="18318">LSRAACQRGAATPKTPWPDSTVVLTREWTTASPPRFPASPTLPSQPGWKYVAMPRSVLVVDDDSSFRELAIGLLRSWGHDVVGEAGSIAEAVERVAELRPDTVLIDIGLPDGDGFQLTARIRLMSWQPRVLLISSDSSAATDSEARQAGAVGFVPKTDMAGSQFRRMLDG</sequence>
<feature type="domain" description="Response regulatory" evidence="2">
    <location>
        <begin position="56"/>
        <end position="170"/>
    </location>
</feature>
<dbReference type="InterPro" id="IPR058245">
    <property type="entry name" value="NreC/VraR/RcsB-like_REC"/>
</dbReference>
<accession>A0ABW3MBY6</accession>
<dbReference type="InterPro" id="IPR052048">
    <property type="entry name" value="ST_Response_Regulator"/>
</dbReference>
<evidence type="ECO:0000313" key="3">
    <source>
        <dbReference type="EMBL" id="MFD1047180.1"/>
    </source>
</evidence>
<dbReference type="Pfam" id="PF00072">
    <property type="entry name" value="Response_reg"/>
    <property type="match status" value="1"/>
</dbReference>